<dbReference type="RefSeq" id="WP_171474469.1">
    <property type="nucleotide sequence ID" value="NZ_CP053452.2"/>
</dbReference>
<dbReference type="PANTHER" id="PTHR30093:SF2">
    <property type="entry name" value="TYPE II SECRETION SYSTEM PROTEIN H"/>
    <property type="match status" value="1"/>
</dbReference>
<evidence type="ECO:0000259" key="2">
    <source>
        <dbReference type="Pfam" id="PF07596"/>
    </source>
</evidence>
<reference evidence="4" key="1">
    <citation type="submission" date="2020-05" db="EMBL/GenBank/DDBJ databases">
        <title>Frigoriglobus tundricola gen. nov., sp. nov., a psychrotolerant cellulolytic planctomycete of the family Gemmataceae with two divergent copies of 16S rRNA gene.</title>
        <authorList>
            <person name="Kulichevskaya I.S."/>
            <person name="Ivanova A.A."/>
            <person name="Naumoff D.G."/>
            <person name="Beletsky A.V."/>
            <person name="Rijpstra W.I.C."/>
            <person name="Sinninghe Damste J.S."/>
            <person name="Mardanov A.V."/>
            <person name="Ravin N.V."/>
            <person name="Dedysh S.N."/>
        </authorList>
    </citation>
    <scope>NUCLEOTIDE SEQUENCE [LARGE SCALE GENOMIC DNA]</scope>
    <source>
        <strain evidence="4">PL17</strain>
    </source>
</reference>
<accession>A0A6M5Z187</accession>
<evidence type="ECO:0000256" key="1">
    <source>
        <dbReference type="SAM" id="SignalP"/>
    </source>
</evidence>
<feature type="domain" description="DUF1559" evidence="2">
    <location>
        <begin position="41"/>
        <end position="121"/>
    </location>
</feature>
<feature type="chain" id="PRO_5026988904" description="DUF1559 domain-containing protein" evidence="1">
    <location>
        <begin position="22"/>
        <end position="235"/>
    </location>
</feature>
<keyword evidence="1" id="KW-0732">Signal</keyword>
<dbReference type="Proteomes" id="UP000503447">
    <property type="component" value="Chromosome"/>
</dbReference>
<protein>
    <recommendedName>
        <fullName evidence="2">DUF1559 domain-containing protein</fullName>
    </recommendedName>
</protein>
<evidence type="ECO:0000313" key="4">
    <source>
        <dbReference type="Proteomes" id="UP000503447"/>
    </source>
</evidence>
<evidence type="ECO:0000313" key="3">
    <source>
        <dbReference type="EMBL" id="QJW99516.1"/>
    </source>
</evidence>
<keyword evidence="4" id="KW-1185">Reference proteome</keyword>
<dbReference type="EMBL" id="CP053452">
    <property type="protein sequence ID" value="QJW99516.1"/>
    <property type="molecule type" value="Genomic_DNA"/>
</dbReference>
<dbReference type="KEGG" id="ftj:FTUN_7128"/>
<dbReference type="AlphaFoldDB" id="A0A6M5Z187"/>
<name>A0A6M5Z187_9BACT</name>
<organism evidence="3 4">
    <name type="scientific">Frigoriglobus tundricola</name>
    <dbReference type="NCBI Taxonomy" id="2774151"/>
    <lineage>
        <taxon>Bacteria</taxon>
        <taxon>Pseudomonadati</taxon>
        <taxon>Planctomycetota</taxon>
        <taxon>Planctomycetia</taxon>
        <taxon>Gemmatales</taxon>
        <taxon>Gemmataceae</taxon>
        <taxon>Frigoriglobus</taxon>
    </lineage>
</organism>
<proteinExistence type="predicted"/>
<gene>
    <name evidence="3" type="ORF">FTUN_7128</name>
</gene>
<dbReference type="InterPro" id="IPR011453">
    <property type="entry name" value="DUF1559"/>
</dbReference>
<dbReference type="PANTHER" id="PTHR30093">
    <property type="entry name" value="GENERAL SECRETION PATHWAY PROTEIN G"/>
    <property type="match status" value="1"/>
</dbReference>
<feature type="signal peptide" evidence="1">
    <location>
        <begin position="1"/>
        <end position="21"/>
    </location>
</feature>
<sequence length="235" mass="25596">MRALLVSLVVPLALLSAAAAAPVPKADPLPPATEAQLKASRDNLERITLACINYADANNGQMATNTADKDGNPLLSWRVAILPYVEQANLYKQFKRDEPWDSDHNKKLVEKMPKLYAPVRVQARAGETFYQVFAGPGALFGPKQPLFPTSIPDGTSNTGLVFEAGDPVPWSKPSDLPFNEKIPLPKLGGLFDGELHVGMCDGSVFRVKKDFDAGEMKKLIMPADGNVLDIDKLRK</sequence>
<dbReference type="Pfam" id="PF07596">
    <property type="entry name" value="SBP_bac_10"/>
    <property type="match status" value="1"/>
</dbReference>